<sequence>MNKRSWETWVFSTAGVAAMFVVLLGLNVVLARFKQRVDLTAEKAYTLSPGTRAVLSRLDTPVTVRFYCSRLETATPETVFLRNYARRVEDLLEEFREAAAGKLRIEKLDPQPDSDAEDSARLDNIEPQQLATGDRFYLGLAVSLLDSRVSIPFLAPTRERLLEYDIVRAISRVVKPEKPVVGIMSPLPVFGGPGAAFPPTLGPRNQEPWAVVNELRADFDVRRVEMTAEKIDDDIQVLVVIHPRDITEKAQYAIDQFLMRGGKLVAFLDPVSLADSRQQGNLPFSVPGAPSNLEKLLTAWGLKFDTTKVVADLNFKMQLIGQRNQLVEAPAFLNVSRLGMNPDDPVTSELGPVWLPLCGAFSGVPEEGLKQTVLLKSTPESQLVEAFMAHVSGENILREFRSSGKEHALAIRLTGRFKTAFPNGPPGSTNEVDFLKESQKETAVVLVGDSDLLFDRFAIRELNSPFGVLRMPANANLTFLQNVVEQMAGDVDLIAVRSRAIPSRPFTRIQKMQAAAQERYQAEIKKLEESLAETQRRLNELQRQKEPGQRFILSPEQQEEIARFRQQEARTREELKRVRREFRREIDALQTRVQWTNILAMPLVVSLSGVVIAIIRRKRTSAR</sequence>
<name>A0A6M1S185_9BACT</name>
<organism evidence="5 6">
    <name type="scientific">Limisphaera ngatamarikiensis</name>
    <dbReference type="NCBI Taxonomy" id="1324935"/>
    <lineage>
        <taxon>Bacteria</taxon>
        <taxon>Pseudomonadati</taxon>
        <taxon>Verrucomicrobiota</taxon>
        <taxon>Verrucomicrobiia</taxon>
        <taxon>Limisphaerales</taxon>
        <taxon>Limisphaeraceae</taxon>
        <taxon>Limisphaera</taxon>
    </lineage>
</organism>
<dbReference type="Pfam" id="PF23357">
    <property type="entry name" value="DUF7088"/>
    <property type="match status" value="1"/>
</dbReference>
<dbReference type="AlphaFoldDB" id="A0A6M1S185"/>
<feature type="domain" description="ABC-type uncharacterised transport system" evidence="3">
    <location>
        <begin position="178"/>
        <end position="482"/>
    </location>
</feature>
<dbReference type="InterPro" id="IPR055396">
    <property type="entry name" value="DUF7088"/>
</dbReference>
<accession>A0A6M1S185</accession>
<reference evidence="5 6" key="1">
    <citation type="submission" date="2020-02" db="EMBL/GenBank/DDBJ databases">
        <title>Draft genome sequence of Limisphaera ngatamarikiensis NGM72.4T, a thermophilic Verrucomicrobia grouped in subdivision 3.</title>
        <authorList>
            <person name="Carere C.R."/>
            <person name="Steen J."/>
            <person name="Hugenholtz P."/>
            <person name="Stott M.B."/>
        </authorList>
    </citation>
    <scope>NUCLEOTIDE SEQUENCE [LARGE SCALE GENOMIC DNA]</scope>
    <source>
        <strain evidence="5 6">NGM72.4</strain>
    </source>
</reference>
<evidence type="ECO:0000259" key="3">
    <source>
        <dbReference type="Pfam" id="PF09822"/>
    </source>
</evidence>
<proteinExistence type="predicted"/>
<dbReference type="RefSeq" id="WP_165106985.1">
    <property type="nucleotide sequence ID" value="NZ_JAAKYA010000048.1"/>
</dbReference>
<evidence type="ECO:0000313" key="6">
    <source>
        <dbReference type="Proteomes" id="UP000477311"/>
    </source>
</evidence>
<gene>
    <name evidence="5" type="ORF">G4L39_06975</name>
</gene>
<keyword evidence="2" id="KW-0472">Membrane</keyword>
<keyword evidence="2" id="KW-0812">Transmembrane</keyword>
<evidence type="ECO:0000256" key="2">
    <source>
        <dbReference type="SAM" id="Phobius"/>
    </source>
</evidence>
<feature type="transmembrane region" description="Helical" evidence="2">
    <location>
        <begin position="595"/>
        <end position="615"/>
    </location>
</feature>
<evidence type="ECO:0000256" key="1">
    <source>
        <dbReference type="SAM" id="Coils"/>
    </source>
</evidence>
<dbReference type="InterPro" id="IPR019196">
    <property type="entry name" value="ABC_transp_unknown"/>
</dbReference>
<comment type="caution">
    <text evidence="5">The sequence shown here is derived from an EMBL/GenBank/DDBJ whole genome shotgun (WGS) entry which is preliminary data.</text>
</comment>
<protein>
    <submittedName>
        <fullName evidence="5">Uncharacterized protein</fullName>
    </submittedName>
</protein>
<evidence type="ECO:0000259" key="4">
    <source>
        <dbReference type="Pfam" id="PF23357"/>
    </source>
</evidence>
<feature type="domain" description="DUF7088" evidence="4">
    <location>
        <begin position="42"/>
        <end position="142"/>
    </location>
</feature>
<keyword evidence="1" id="KW-0175">Coiled coil</keyword>
<evidence type="ECO:0000313" key="5">
    <source>
        <dbReference type="EMBL" id="NGO39140.1"/>
    </source>
</evidence>
<dbReference type="EMBL" id="JAAKYA010000048">
    <property type="protein sequence ID" value="NGO39140.1"/>
    <property type="molecule type" value="Genomic_DNA"/>
</dbReference>
<keyword evidence="6" id="KW-1185">Reference proteome</keyword>
<dbReference type="Proteomes" id="UP000477311">
    <property type="component" value="Unassembled WGS sequence"/>
</dbReference>
<dbReference type="Pfam" id="PF09822">
    <property type="entry name" value="ABC_transp_aux"/>
    <property type="match status" value="1"/>
</dbReference>
<feature type="coiled-coil region" evidence="1">
    <location>
        <begin position="517"/>
        <end position="592"/>
    </location>
</feature>
<keyword evidence="2" id="KW-1133">Transmembrane helix</keyword>